<comment type="subcellular location">
    <subcellularLocation>
        <location evidence="1">Cell membrane</location>
        <topology evidence="1">Multi-pass membrane protein</topology>
    </subcellularLocation>
</comment>
<dbReference type="GO" id="GO:0090588">
    <property type="term" value="F:protein-phosphocysteine-N-acetylmuramate phosphotransferase system transporter activity"/>
    <property type="evidence" value="ECO:0007669"/>
    <property type="project" value="TreeGrafter"/>
</dbReference>
<evidence type="ECO:0000259" key="14">
    <source>
        <dbReference type="PROSITE" id="PS51103"/>
    </source>
</evidence>
<dbReference type="PANTHER" id="PTHR30175:SF3">
    <property type="entry name" value="PTS SYSTEM N-ACETYLMURAMIC ACID-SPECIFIC EIIBC COMPONENT"/>
    <property type="match status" value="1"/>
</dbReference>
<feature type="compositionally biased region" description="Low complexity" evidence="11">
    <location>
        <begin position="95"/>
        <end position="112"/>
    </location>
</feature>
<evidence type="ECO:0000256" key="11">
    <source>
        <dbReference type="SAM" id="MobiDB-lite"/>
    </source>
</evidence>
<dbReference type="GO" id="GO:0008982">
    <property type="term" value="F:protein-N(PI)-phosphohistidine-sugar phosphotransferase activity"/>
    <property type="evidence" value="ECO:0007669"/>
    <property type="project" value="InterPro"/>
</dbReference>
<evidence type="ECO:0000256" key="1">
    <source>
        <dbReference type="ARBA" id="ARBA00004651"/>
    </source>
</evidence>
<dbReference type="InterPro" id="IPR001996">
    <property type="entry name" value="PTS_IIB_1"/>
</dbReference>
<feature type="region of interest" description="Disordered" evidence="11">
    <location>
        <begin position="502"/>
        <end position="531"/>
    </location>
</feature>
<accession>A0A645AFJ6</accession>
<keyword evidence="4" id="KW-0762">Sugar transport</keyword>
<keyword evidence="3" id="KW-1003">Cell membrane</keyword>
<dbReference type="InterPro" id="IPR050558">
    <property type="entry name" value="PTS_Sugar-Specific_Components"/>
</dbReference>
<evidence type="ECO:0000256" key="9">
    <source>
        <dbReference type="ARBA" id="ARBA00022989"/>
    </source>
</evidence>
<feature type="transmembrane region" description="Helical" evidence="12">
    <location>
        <begin position="216"/>
        <end position="236"/>
    </location>
</feature>
<evidence type="ECO:0000256" key="4">
    <source>
        <dbReference type="ARBA" id="ARBA00022597"/>
    </source>
</evidence>
<keyword evidence="8" id="KW-0418">Kinase</keyword>
<dbReference type="PROSITE" id="PS51103">
    <property type="entry name" value="PTS_EIIC_TYPE_1"/>
    <property type="match status" value="1"/>
</dbReference>
<feature type="transmembrane region" description="Helical" evidence="12">
    <location>
        <begin position="179"/>
        <end position="204"/>
    </location>
</feature>
<evidence type="ECO:0000256" key="5">
    <source>
        <dbReference type="ARBA" id="ARBA00022679"/>
    </source>
</evidence>
<organism evidence="15">
    <name type="scientific">bioreactor metagenome</name>
    <dbReference type="NCBI Taxonomy" id="1076179"/>
    <lineage>
        <taxon>unclassified sequences</taxon>
        <taxon>metagenomes</taxon>
        <taxon>ecological metagenomes</taxon>
    </lineage>
</organism>
<feature type="compositionally biased region" description="Low complexity" evidence="11">
    <location>
        <begin position="503"/>
        <end position="513"/>
    </location>
</feature>
<protein>
    <submittedName>
        <fullName evidence="15">PTS system EIIBC component</fullName>
    </submittedName>
</protein>
<dbReference type="AlphaFoldDB" id="A0A645AFJ6"/>
<feature type="transmembrane region" description="Helical" evidence="12">
    <location>
        <begin position="276"/>
        <end position="300"/>
    </location>
</feature>
<dbReference type="GO" id="GO:0009401">
    <property type="term" value="P:phosphoenolpyruvate-dependent sugar phosphotransferase system"/>
    <property type="evidence" value="ECO:0007669"/>
    <property type="project" value="UniProtKB-KW"/>
</dbReference>
<evidence type="ECO:0000256" key="6">
    <source>
        <dbReference type="ARBA" id="ARBA00022683"/>
    </source>
</evidence>
<evidence type="ECO:0000259" key="13">
    <source>
        <dbReference type="PROSITE" id="PS51098"/>
    </source>
</evidence>
<evidence type="ECO:0000313" key="15">
    <source>
        <dbReference type="EMBL" id="MPM51716.1"/>
    </source>
</evidence>
<feature type="transmembrane region" description="Helical" evidence="12">
    <location>
        <begin position="359"/>
        <end position="379"/>
    </location>
</feature>
<keyword evidence="9 12" id="KW-1133">Transmembrane helix</keyword>
<evidence type="ECO:0000256" key="12">
    <source>
        <dbReference type="SAM" id="Phobius"/>
    </source>
</evidence>
<proteinExistence type="predicted"/>
<dbReference type="Pfam" id="PF02378">
    <property type="entry name" value="PTS_EIIC"/>
    <property type="match status" value="1"/>
</dbReference>
<feature type="transmembrane region" description="Helical" evidence="12">
    <location>
        <begin position="312"/>
        <end position="339"/>
    </location>
</feature>
<reference evidence="15" key="1">
    <citation type="submission" date="2019-08" db="EMBL/GenBank/DDBJ databases">
        <authorList>
            <person name="Kucharzyk K."/>
            <person name="Murdoch R.W."/>
            <person name="Higgins S."/>
            <person name="Loffler F."/>
        </authorList>
    </citation>
    <scope>NUCLEOTIDE SEQUENCE</scope>
</reference>
<sequence length="531" mass="54076">MTDRYTDIARALIPPLGGSANIGDINNCITRLRLDIKDPDLIRPEAVRAVPGVLGVVEDDTYQIVLGPGTVEKVTAQFRRLVAEERASGGGGAATTGAAGTSGTPAAGTSGTDAERLAQKGAVLKAAQKSRNNTPAKNAIRKIANIFVPLIPGLIGAGMILAIRGLLANWQTAGGAPGWLGTLVPVLTVVGSAFFSYLAVFAGINAAREFGGTPALGGAVAAIIVLPAVASIHYSLPLVGEVHLSPGQGGVIGAIFAAGLCAWIERLLRGRIPDAIDILVTPTVALLVSGLATIYLFMFVAGEIATAIGNGAVWLLAHSGVVAGFLLGGTFLPLVMLGLHQALVPIHATLIQQLGFTPLLTILSMAGAGQVGAALAVYLKLKRNTSLRTTIKGALPVGLLGVGEPLIYGVSLPLGRPFITACVGGAFGGAVVGAFNQFVAPFGATAIGPSGLALLPLLQSHQGQGYAIIAYVTGLLVGYVAGFVATWFWGLPPQLIAEHNGDASDQVADQDAVPTSAPTTEQGDRETTSTL</sequence>
<feature type="domain" description="PTS EIIC type-1" evidence="14">
    <location>
        <begin position="141"/>
        <end position="505"/>
    </location>
</feature>
<keyword evidence="7 12" id="KW-0812">Transmembrane</keyword>
<dbReference type="PANTHER" id="PTHR30175">
    <property type="entry name" value="PHOSPHOTRANSFERASE SYSTEM TRANSPORT PROTEIN"/>
    <property type="match status" value="1"/>
</dbReference>
<dbReference type="InterPro" id="IPR036878">
    <property type="entry name" value="Glu_permease_IIB"/>
</dbReference>
<feature type="transmembrane region" description="Helical" evidence="12">
    <location>
        <begin position="248"/>
        <end position="264"/>
    </location>
</feature>
<keyword evidence="10 12" id="KW-0472">Membrane</keyword>
<evidence type="ECO:0000256" key="7">
    <source>
        <dbReference type="ARBA" id="ARBA00022692"/>
    </source>
</evidence>
<feature type="compositionally biased region" description="Basic and acidic residues" evidence="11">
    <location>
        <begin position="522"/>
        <end position="531"/>
    </location>
</feature>
<evidence type="ECO:0000256" key="3">
    <source>
        <dbReference type="ARBA" id="ARBA00022475"/>
    </source>
</evidence>
<name>A0A645AFJ6_9ZZZZ</name>
<dbReference type="InterPro" id="IPR013013">
    <property type="entry name" value="PTS_EIIC_1"/>
</dbReference>
<keyword evidence="5" id="KW-0808">Transferase</keyword>
<keyword evidence="6" id="KW-0598">Phosphotransferase system</keyword>
<dbReference type="CDD" id="cd00212">
    <property type="entry name" value="PTS_IIB_glc"/>
    <property type="match status" value="1"/>
</dbReference>
<gene>
    <name evidence="15" type="ORF">SDC9_98467</name>
</gene>
<dbReference type="PROSITE" id="PS51098">
    <property type="entry name" value="PTS_EIIB_TYPE_1"/>
    <property type="match status" value="1"/>
</dbReference>
<dbReference type="GO" id="GO:0016301">
    <property type="term" value="F:kinase activity"/>
    <property type="evidence" value="ECO:0007669"/>
    <property type="project" value="UniProtKB-KW"/>
</dbReference>
<feature type="transmembrane region" description="Helical" evidence="12">
    <location>
        <begin position="146"/>
        <end position="167"/>
    </location>
</feature>
<dbReference type="SUPFAM" id="SSF55604">
    <property type="entry name" value="Glucose permease domain IIB"/>
    <property type="match status" value="1"/>
</dbReference>
<feature type="region of interest" description="Disordered" evidence="11">
    <location>
        <begin position="88"/>
        <end position="112"/>
    </location>
</feature>
<evidence type="ECO:0000256" key="10">
    <source>
        <dbReference type="ARBA" id="ARBA00023136"/>
    </source>
</evidence>
<dbReference type="PROSITE" id="PS01035">
    <property type="entry name" value="PTS_EIIB_TYPE_1_CYS"/>
    <property type="match status" value="1"/>
</dbReference>
<feature type="transmembrane region" description="Helical" evidence="12">
    <location>
        <begin position="465"/>
        <end position="489"/>
    </location>
</feature>
<dbReference type="InterPro" id="IPR003352">
    <property type="entry name" value="PTS_EIIC"/>
</dbReference>
<feature type="domain" description="PTS EIIB type-1" evidence="13">
    <location>
        <begin position="6"/>
        <end position="88"/>
    </location>
</feature>
<keyword evidence="2" id="KW-0813">Transport</keyword>
<evidence type="ECO:0000256" key="8">
    <source>
        <dbReference type="ARBA" id="ARBA00022777"/>
    </source>
</evidence>
<dbReference type="Gene3D" id="3.30.1360.60">
    <property type="entry name" value="Glucose permease domain IIB"/>
    <property type="match status" value="1"/>
</dbReference>
<dbReference type="EMBL" id="VSSQ01013539">
    <property type="protein sequence ID" value="MPM51716.1"/>
    <property type="molecule type" value="Genomic_DNA"/>
</dbReference>
<dbReference type="Pfam" id="PF00367">
    <property type="entry name" value="PTS_EIIB"/>
    <property type="match status" value="1"/>
</dbReference>
<dbReference type="GO" id="GO:0005886">
    <property type="term" value="C:plasma membrane"/>
    <property type="evidence" value="ECO:0007669"/>
    <property type="project" value="UniProtKB-SubCell"/>
</dbReference>
<evidence type="ECO:0000256" key="2">
    <source>
        <dbReference type="ARBA" id="ARBA00022448"/>
    </source>
</evidence>
<dbReference type="InterPro" id="IPR018113">
    <property type="entry name" value="PTrfase_EIIB_Cys"/>
</dbReference>
<comment type="caution">
    <text evidence="15">The sequence shown here is derived from an EMBL/GenBank/DDBJ whole genome shotgun (WGS) entry which is preliminary data.</text>
</comment>